<dbReference type="GO" id="GO:0000287">
    <property type="term" value="F:magnesium ion binding"/>
    <property type="evidence" value="ECO:0007669"/>
    <property type="project" value="UniProtKB-UniRule"/>
</dbReference>
<keyword evidence="2 8" id="KW-0808">Transferase</keyword>
<comment type="cofactor">
    <cofactor evidence="8">
        <name>Mg(2+)</name>
        <dbReference type="ChEBI" id="CHEBI:18420"/>
    </cofactor>
</comment>
<keyword evidence="3 8" id="KW-0479">Metal-binding</keyword>
<dbReference type="GO" id="GO:0008897">
    <property type="term" value="F:holo-[acyl-carrier-protein] synthase activity"/>
    <property type="evidence" value="ECO:0007669"/>
    <property type="project" value="UniProtKB-UniRule"/>
</dbReference>
<comment type="function">
    <text evidence="8">Transfers the 4'-phosphopantetheine moiety from coenzyme A to a Ser of acyl-carrier-protein.</text>
</comment>
<dbReference type="InterPro" id="IPR008278">
    <property type="entry name" value="4-PPantetheinyl_Trfase_dom"/>
</dbReference>
<dbReference type="Gene3D" id="3.90.470.20">
    <property type="entry name" value="4'-phosphopantetheinyl transferase domain"/>
    <property type="match status" value="1"/>
</dbReference>
<dbReference type="EC" id="2.7.8.7" evidence="8"/>
<evidence type="ECO:0000256" key="5">
    <source>
        <dbReference type="ARBA" id="ARBA00022842"/>
    </source>
</evidence>
<protein>
    <recommendedName>
        <fullName evidence="8">Holo-[acyl-carrier-protein] synthase</fullName>
        <shortName evidence="8">Holo-ACP synthase</shortName>
        <ecNumber evidence="8">2.7.8.7</ecNumber>
    </recommendedName>
    <alternativeName>
        <fullName evidence="8">4'-phosphopantetheinyl transferase AcpS</fullName>
    </alternativeName>
</protein>
<dbReference type="NCBIfam" id="TIGR00556">
    <property type="entry name" value="pantethn_trn"/>
    <property type="match status" value="1"/>
</dbReference>
<proteinExistence type="inferred from homology"/>
<dbReference type="KEGG" id="cthd:CDO33_19580"/>
<dbReference type="OrthoDB" id="517356at2"/>
<keyword evidence="1 8" id="KW-0444">Lipid biosynthesis</keyword>
<evidence type="ECO:0000256" key="1">
    <source>
        <dbReference type="ARBA" id="ARBA00022516"/>
    </source>
</evidence>
<comment type="similarity">
    <text evidence="8">Belongs to the P-Pant transferase superfamily. AcpS family.</text>
</comment>
<dbReference type="EMBL" id="NIOJ01000022">
    <property type="protein sequence ID" value="PNT99018.1"/>
    <property type="molecule type" value="Genomic_DNA"/>
</dbReference>
<dbReference type="InterPro" id="IPR004568">
    <property type="entry name" value="Ppantetheine-prot_Trfase_dom"/>
</dbReference>
<dbReference type="HAMAP" id="MF_00101">
    <property type="entry name" value="AcpS"/>
    <property type="match status" value="1"/>
</dbReference>
<dbReference type="GO" id="GO:0005737">
    <property type="term" value="C:cytoplasm"/>
    <property type="evidence" value="ECO:0007669"/>
    <property type="project" value="UniProtKB-SubCell"/>
</dbReference>
<evidence type="ECO:0000256" key="4">
    <source>
        <dbReference type="ARBA" id="ARBA00022832"/>
    </source>
</evidence>
<keyword evidence="4 8" id="KW-0276">Fatty acid metabolism</keyword>
<keyword evidence="6 8" id="KW-0443">Lipid metabolism</keyword>
<evidence type="ECO:0000256" key="3">
    <source>
        <dbReference type="ARBA" id="ARBA00022723"/>
    </source>
</evidence>
<evidence type="ECO:0000256" key="8">
    <source>
        <dbReference type="HAMAP-Rule" id="MF_00101"/>
    </source>
</evidence>
<gene>
    <name evidence="8 10" type="primary">acpS</name>
    <name evidence="10" type="ORF">CDQ84_09755</name>
</gene>
<organism evidence="10 11">
    <name type="scientific">Clostridium thermosuccinogenes</name>
    <dbReference type="NCBI Taxonomy" id="84032"/>
    <lineage>
        <taxon>Bacteria</taxon>
        <taxon>Bacillati</taxon>
        <taxon>Bacillota</taxon>
        <taxon>Clostridia</taxon>
        <taxon>Eubacteriales</taxon>
        <taxon>Clostridiaceae</taxon>
        <taxon>Clostridium</taxon>
    </lineage>
</organism>
<name>A0A2K2FJS1_9CLOT</name>
<dbReference type="InterPro" id="IPR002582">
    <property type="entry name" value="ACPS"/>
</dbReference>
<sequence>MAIYCGVDIIEIDRIKHSLDTLGNAFRDKVFTKGEIDYCEARKAAKYKSYAARFAAKEAVSKALGTGISEGISWKDIEVVNDEKGKPDVCLSGKAREILNKLGDISISLSLSHSENYAVAYAVIQVRD</sequence>
<evidence type="ECO:0000256" key="7">
    <source>
        <dbReference type="ARBA" id="ARBA00023160"/>
    </source>
</evidence>
<dbReference type="Pfam" id="PF01648">
    <property type="entry name" value="ACPS"/>
    <property type="match status" value="1"/>
</dbReference>
<dbReference type="SUPFAM" id="SSF56214">
    <property type="entry name" value="4'-phosphopantetheinyl transferase"/>
    <property type="match status" value="1"/>
</dbReference>
<keyword evidence="8" id="KW-0963">Cytoplasm</keyword>
<accession>A0A2K2FJS1</accession>
<evidence type="ECO:0000313" key="10">
    <source>
        <dbReference type="EMBL" id="PNT99018.1"/>
    </source>
</evidence>
<dbReference type="GO" id="GO:0006633">
    <property type="term" value="P:fatty acid biosynthetic process"/>
    <property type="evidence" value="ECO:0007669"/>
    <property type="project" value="UniProtKB-UniRule"/>
</dbReference>
<evidence type="ECO:0000256" key="6">
    <source>
        <dbReference type="ARBA" id="ARBA00023098"/>
    </source>
</evidence>
<dbReference type="AlphaFoldDB" id="A0A2K2FJS1"/>
<comment type="caution">
    <text evidence="10">The sequence shown here is derived from an EMBL/GenBank/DDBJ whole genome shotgun (WGS) entry which is preliminary data.</text>
</comment>
<comment type="subcellular location">
    <subcellularLocation>
        <location evidence="8">Cytoplasm</location>
    </subcellularLocation>
</comment>
<dbReference type="RefSeq" id="WP_103081552.1">
    <property type="nucleotide sequence ID" value="NZ_CP021850.1"/>
</dbReference>
<feature type="domain" description="4'-phosphopantetheinyl transferase" evidence="9">
    <location>
        <begin position="5"/>
        <end position="122"/>
    </location>
</feature>
<feature type="binding site" evidence="8">
    <location>
        <position position="8"/>
    </location>
    <ligand>
        <name>Mg(2+)</name>
        <dbReference type="ChEBI" id="CHEBI:18420"/>
    </ligand>
</feature>
<dbReference type="InterPro" id="IPR037143">
    <property type="entry name" value="4-PPantetheinyl_Trfase_dom_sf"/>
</dbReference>
<keyword evidence="5 8" id="KW-0460">Magnesium</keyword>
<comment type="catalytic activity">
    <reaction evidence="8">
        <text>apo-[ACP] + CoA = holo-[ACP] + adenosine 3',5'-bisphosphate + H(+)</text>
        <dbReference type="Rhea" id="RHEA:12068"/>
        <dbReference type="Rhea" id="RHEA-COMP:9685"/>
        <dbReference type="Rhea" id="RHEA-COMP:9690"/>
        <dbReference type="ChEBI" id="CHEBI:15378"/>
        <dbReference type="ChEBI" id="CHEBI:29999"/>
        <dbReference type="ChEBI" id="CHEBI:57287"/>
        <dbReference type="ChEBI" id="CHEBI:58343"/>
        <dbReference type="ChEBI" id="CHEBI:64479"/>
        <dbReference type="EC" id="2.7.8.7"/>
    </reaction>
</comment>
<evidence type="ECO:0000259" key="9">
    <source>
        <dbReference type="Pfam" id="PF01648"/>
    </source>
</evidence>
<dbReference type="Proteomes" id="UP000236151">
    <property type="component" value="Unassembled WGS sequence"/>
</dbReference>
<dbReference type="NCBIfam" id="TIGR00516">
    <property type="entry name" value="acpS"/>
    <property type="match status" value="1"/>
</dbReference>
<keyword evidence="11" id="KW-1185">Reference proteome</keyword>
<feature type="binding site" evidence="8">
    <location>
        <position position="58"/>
    </location>
    <ligand>
        <name>Mg(2+)</name>
        <dbReference type="ChEBI" id="CHEBI:18420"/>
    </ligand>
</feature>
<evidence type="ECO:0000313" key="11">
    <source>
        <dbReference type="Proteomes" id="UP000236151"/>
    </source>
</evidence>
<evidence type="ECO:0000256" key="2">
    <source>
        <dbReference type="ARBA" id="ARBA00022679"/>
    </source>
</evidence>
<reference evidence="10 11" key="1">
    <citation type="submission" date="2017-06" db="EMBL/GenBank/DDBJ databases">
        <title>Investigating the central metabolism of Clostridium thermosuccinogenes.</title>
        <authorList>
            <person name="Koendjbiharie J.G."/>
            <person name="van Kranenburg R."/>
        </authorList>
    </citation>
    <scope>NUCLEOTIDE SEQUENCE [LARGE SCALE GENOMIC DNA]</scope>
    <source>
        <strain evidence="10 11">DSM 5806</strain>
    </source>
</reference>
<keyword evidence="7 8" id="KW-0275">Fatty acid biosynthesis</keyword>